<dbReference type="CDD" id="cd07561">
    <property type="entry name" value="Peptidase_S41_CPP_like"/>
    <property type="match status" value="1"/>
</dbReference>
<proteinExistence type="predicted"/>
<dbReference type="PANTHER" id="PTHR32060">
    <property type="entry name" value="TAIL-SPECIFIC PROTEASE"/>
    <property type="match status" value="1"/>
</dbReference>
<dbReference type="InterPro" id="IPR041613">
    <property type="entry name" value="Pept_S41_N"/>
</dbReference>
<evidence type="ECO:0000259" key="3">
    <source>
        <dbReference type="SMART" id="SM00245"/>
    </source>
</evidence>
<dbReference type="Gene3D" id="3.90.226.10">
    <property type="entry name" value="2-enoyl-CoA Hydratase, Chain A, domain 1"/>
    <property type="match status" value="1"/>
</dbReference>
<dbReference type="PANTHER" id="PTHR32060:SF30">
    <property type="entry name" value="CARBOXY-TERMINAL PROCESSING PROTEASE CTPA"/>
    <property type="match status" value="1"/>
</dbReference>
<dbReference type="SMART" id="SM00245">
    <property type="entry name" value="TSPc"/>
    <property type="match status" value="1"/>
</dbReference>
<evidence type="ECO:0000256" key="1">
    <source>
        <dbReference type="SAM" id="MobiDB-lite"/>
    </source>
</evidence>
<feature type="signal peptide" evidence="2">
    <location>
        <begin position="1"/>
        <end position="21"/>
    </location>
</feature>
<dbReference type="Pfam" id="PF18294">
    <property type="entry name" value="Pept_S41_N"/>
    <property type="match status" value="1"/>
</dbReference>
<feature type="domain" description="Tail specific protease" evidence="3">
    <location>
        <begin position="191"/>
        <end position="406"/>
    </location>
</feature>
<accession>A0A2S1LHW8</accession>
<dbReference type="Pfam" id="PF03572">
    <property type="entry name" value="Peptidase_S41"/>
    <property type="match status" value="1"/>
</dbReference>
<keyword evidence="5" id="KW-1185">Reference proteome</keyword>
<dbReference type="GO" id="GO:0007165">
    <property type="term" value="P:signal transduction"/>
    <property type="evidence" value="ECO:0007669"/>
    <property type="project" value="TreeGrafter"/>
</dbReference>
<organism evidence="4 5">
    <name type="scientific">Flavobacterium faecale</name>
    <dbReference type="NCBI Taxonomy" id="1355330"/>
    <lineage>
        <taxon>Bacteria</taxon>
        <taxon>Pseudomonadati</taxon>
        <taxon>Bacteroidota</taxon>
        <taxon>Flavobacteriia</taxon>
        <taxon>Flavobacteriales</taxon>
        <taxon>Flavobacteriaceae</taxon>
        <taxon>Flavobacterium</taxon>
    </lineage>
</organism>
<gene>
    <name evidence="4" type="ORF">FFWV33_16865</name>
</gene>
<keyword evidence="2" id="KW-0732">Signal</keyword>
<dbReference type="Gene3D" id="3.30.750.170">
    <property type="match status" value="1"/>
</dbReference>
<reference evidence="4 5" key="1">
    <citation type="submission" date="2017-04" db="EMBL/GenBank/DDBJ databases">
        <title>Compelte genome sequence of WV33.</title>
        <authorList>
            <person name="Lee P.C."/>
        </authorList>
    </citation>
    <scope>NUCLEOTIDE SEQUENCE [LARGE SCALE GENOMIC DNA]</scope>
    <source>
        <strain evidence="4 5">WV33</strain>
    </source>
</reference>
<dbReference type="Gene3D" id="2.30.42.10">
    <property type="match status" value="1"/>
</dbReference>
<dbReference type="KEGG" id="ffa:FFWV33_16865"/>
<dbReference type="Proteomes" id="UP000244527">
    <property type="component" value="Chromosome"/>
</dbReference>
<dbReference type="InterPro" id="IPR005151">
    <property type="entry name" value="Tail-specific_protease"/>
</dbReference>
<dbReference type="GO" id="GO:0006508">
    <property type="term" value="P:proteolysis"/>
    <property type="evidence" value="ECO:0007669"/>
    <property type="project" value="InterPro"/>
</dbReference>
<evidence type="ECO:0000256" key="2">
    <source>
        <dbReference type="SAM" id="SignalP"/>
    </source>
</evidence>
<evidence type="ECO:0000313" key="4">
    <source>
        <dbReference type="EMBL" id="AWG23076.1"/>
    </source>
</evidence>
<feature type="chain" id="PRO_5015647147" evidence="2">
    <location>
        <begin position="22"/>
        <end position="463"/>
    </location>
</feature>
<dbReference type="GO" id="GO:0008236">
    <property type="term" value="F:serine-type peptidase activity"/>
    <property type="evidence" value="ECO:0007669"/>
    <property type="project" value="InterPro"/>
</dbReference>
<dbReference type="GO" id="GO:0030288">
    <property type="term" value="C:outer membrane-bounded periplasmic space"/>
    <property type="evidence" value="ECO:0007669"/>
    <property type="project" value="TreeGrafter"/>
</dbReference>
<dbReference type="GO" id="GO:0004175">
    <property type="term" value="F:endopeptidase activity"/>
    <property type="evidence" value="ECO:0007669"/>
    <property type="project" value="TreeGrafter"/>
</dbReference>
<dbReference type="PROSITE" id="PS51257">
    <property type="entry name" value="PROKAR_LIPOPROTEIN"/>
    <property type="match status" value="1"/>
</dbReference>
<dbReference type="SUPFAM" id="SSF52096">
    <property type="entry name" value="ClpP/crotonase"/>
    <property type="match status" value="1"/>
</dbReference>
<dbReference type="RefSeq" id="WP_108741980.1">
    <property type="nucleotide sequence ID" value="NZ_CP020918.1"/>
</dbReference>
<dbReference type="AlphaFoldDB" id="A0A2S1LHW8"/>
<protein>
    <submittedName>
        <fullName evidence="4">Peptidase S41</fullName>
    </submittedName>
</protein>
<dbReference type="InterPro" id="IPR036034">
    <property type="entry name" value="PDZ_sf"/>
</dbReference>
<dbReference type="InterPro" id="IPR029045">
    <property type="entry name" value="ClpP/crotonase-like_dom_sf"/>
</dbReference>
<sequence>MKRYTTLFCLLAVLTFGFQSCTDNDDVATPKDLQINDFIWKGLNVYYLWQDQVPNLADNRFNNTNEYNAFLGNYTPEALFDALRVSKTIDRFSWIVSDYTVLEQEFQGTTKNNGIEFKLTLDPTDNTKVLGIVTYIIPNSDAASKNIKRGEIFNGINGTTLTLSNYSSLLFSSAVNYTINFADYNGIAVTNNGKSIAFTKTTLDENPILVNKVFVSGGHKIGYLMYNGFYSNYDSLLNDAFGSLKSEGITDFVLDLRYNPGGSVLSATRLASMITGQFTGQVFAKLTYNSKKSKSNSTYTFPDKIGTSTINSLKLTTVYILTTSSTASASELIINGLQPYIQVVQIGDKTVGKNQASTTLYDSADFRATNRNPNHKYAMQPIVAYTVNKNGFGDYQTGIVPTVTQKETASTYGVLGDSSEPLLKTAISKITGTTKFAQQKAEKPFEEISDSKSQDNRGGMHFE</sequence>
<dbReference type="OrthoDB" id="7168509at2"/>
<evidence type="ECO:0000313" key="5">
    <source>
        <dbReference type="Proteomes" id="UP000244527"/>
    </source>
</evidence>
<feature type="region of interest" description="Disordered" evidence="1">
    <location>
        <begin position="437"/>
        <end position="463"/>
    </location>
</feature>
<feature type="compositionally biased region" description="Basic and acidic residues" evidence="1">
    <location>
        <begin position="440"/>
        <end position="463"/>
    </location>
</feature>
<dbReference type="EMBL" id="CP020918">
    <property type="protein sequence ID" value="AWG23076.1"/>
    <property type="molecule type" value="Genomic_DNA"/>
</dbReference>
<name>A0A2S1LHW8_9FLAO</name>